<keyword evidence="7" id="KW-0813">Transport</keyword>
<comment type="similarity">
    <text evidence="2 7">Belongs to the ExbD/TolR family.</text>
</comment>
<accession>A6GHJ6</accession>
<evidence type="ECO:0000256" key="1">
    <source>
        <dbReference type="ARBA" id="ARBA00004162"/>
    </source>
</evidence>
<keyword evidence="7" id="KW-0653">Protein transport</keyword>
<protein>
    <recommendedName>
        <fullName evidence="10">Biopolymer transport protein ExbD/TolR</fullName>
    </recommendedName>
</protein>
<dbReference type="GO" id="GO:0005886">
    <property type="term" value="C:plasma membrane"/>
    <property type="evidence" value="ECO:0007669"/>
    <property type="project" value="UniProtKB-SubCell"/>
</dbReference>
<dbReference type="PANTHER" id="PTHR30558">
    <property type="entry name" value="EXBD MEMBRANE COMPONENT OF PMF-DRIVEN MACROMOLECULE IMPORT SYSTEM"/>
    <property type="match status" value="1"/>
</dbReference>
<reference evidence="8 9" key="1">
    <citation type="submission" date="2007-06" db="EMBL/GenBank/DDBJ databases">
        <authorList>
            <person name="Shimkets L."/>
            <person name="Ferriera S."/>
            <person name="Johnson J."/>
            <person name="Kravitz S."/>
            <person name="Beeson K."/>
            <person name="Sutton G."/>
            <person name="Rogers Y.-H."/>
            <person name="Friedman R."/>
            <person name="Frazier M."/>
            <person name="Venter J.C."/>
        </authorList>
    </citation>
    <scope>NUCLEOTIDE SEQUENCE [LARGE SCALE GENOMIC DNA]</scope>
    <source>
        <strain evidence="8 9">SIR-1</strain>
    </source>
</reference>
<dbReference type="EMBL" id="ABCS01000120">
    <property type="protein sequence ID" value="EDM74669.1"/>
    <property type="molecule type" value="Genomic_DNA"/>
</dbReference>
<keyword evidence="5" id="KW-1133">Transmembrane helix</keyword>
<comment type="subcellular location">
    <subcellularLocation>
        <location evidence="1">Cell membrane</location>
        <topology evidence="1">Single-pass membrane protein</topology>
    </subcellularLocation>
    <subcellularLocation>
        <location evidence="7">Cell membrane</location>
        <topology evidence="7">Single-pass type II membrane protein</topology>
    </subcellularLocation>
</comment>
<evidence type="ECO:0000256" key="2">
    <source>
        <dbReference type="ARBA" id="ARBA00005811"/>
    </source>
</evidence>
<name>A6GHJ6_9BACT</name>
<evidence type="ECO:0008006" key="10">
    <source>
        <dbReference type="Google" id="ProtNLM"/>
    </source>
</evidence>
<keyword evidence="6" id="KW-0472">Membrane</keyword>
<dbReference type="GO" id="GO:0022857">
    <property type="term" value="F:transmembrane transporter activity"/>
    <property type="evidence" value="ECO:0007669"/>
    <property type="project" value="InterPro"/>
</dbReference>
<evidence type="ECO:0000256" key="3">
    <source>
        <dbReference type="ARBA" id="ARBA00022475"/>
    </source>
</evidence>
<dbReference type="Pfam" id="PF02472">
    <property type="entry name" value="ExbD"/>
    <property type="match status" value="1"/>
</dbReference>
<dbReference type="STRING" id="391625.PPSIR1_11806"/>
<evidence type="ECO:0000256" key="4">
    <source>
        <dbReference type="ARBA" id="ARBA00022692"/>
    </source>
</evidence>
<evidence type="ECO:0000313" key="9">
    <source>
        <dbReference type="Proteomes" id="UP000005801"/>
    </source>
</evidence>
<keyword evidence="3" id="KW-1003">Cell membrane</keyword>
<evidence type="ECO:0000313" key="8">
    <source>
        <dbReference type="EMBL" id="EDM74669.1"/>
    </source>
</evidence>
<proteinExistence type="inferred from homology"/>
<dbReference type="Proteomes" id="UP000005801">
    <property type="component" value="Unassembled WGS sequence"/>
</dbReference>
<keyword evidence="4 7" id="KW-0812">Transmembrane</keyword>
<evidence type="ECO:0000256" key="5">
    <source>
        <dbReference type="ARBA" id="ARBA00022989"/>
    </source>
</evidence>
<dbReference type="Gene3D" id="3.30.420.270">
    <property type="match status" value="1"/>
</dbReference>
<evidence type="ECO:0000256" key="6">
    <source>
        <dbReference type="ARBA" id="ARBA00023136"/>
    </source>
</evidence>
<keyword evidence="9" id="KW-1185">Reference proteome</keyword>
<dbReference type="AlphaFoldDB" id="A6GHJ6"/>
<dbReference type="InterPro" id="IPR003400">
    <property type="entry name" value="ExbD"/>
</dbReference>
<organism evidence="8 9">
    <name type="scientific">Plesiocystis pacifica SIR-1</name>
    <dbReference type="NCBI Taxonomy" id="391625"/>
    <lineage>
        <taxon>Bacteria</taxon>
        <taxon>Pseudomonadati</taxon>
        <taxon>Myxococcota</taxon>
        <taxon>Polyangia</taxon>
        <taxon>Nannocystales</taxon>
        <taxon>Nannocystaceae</taxon>
        <taxon>Plesiocystis</taxon>
    </lineage>
</organism>
<dbReference type="GO" id="GO:0015031">
    <property type="term" value="P:protein transport"/>
    <property type="evidence" value="ECO:0007669"/>
    <property type="project" value="UniProtKB-KW"/>
</dbReference>
<dbReference type="eggNOG" id="COG0848">
    <property type="taxonomic scope" value="Bacteria"/>
</dbReference>
<evidence type="ECO:0000256" key="7">
    <source>
        <dbReference type="RuleBase" id="RU003879"/>
    </source>
</evidence>
<comment type="caution">
    <text evidence="8">The sequence shown here is derived from an EMBL/GenBank/DDBJ whole genome shotgun (WGS) entry which is preliminary data.</text>
</comment>
<sequence length="125" mass="13834">MLLIIFMVMTPKNVPEISVRVPPESKKKRQQQNKENDNLVVGLDKQGALSLNGQPMNSKDELGDFIASRLQGRDKKVVFIDFDDDANYGGAVEILDLAKRNGAVVLGIMKKKDRPVPDTFPLPGT</sequence>
<dbReference type="PANTHER" id="PTHR30558:SF7">
    <property type="entry name" value="TOL-PAL SYSTEM PROTEIN TOLR"/>
    <property type="match status" value="1"/>
</dbReference>
<gene>
    <name evidence="8" type="ORF">PPSIR1_11806</name>
</gene>